<name>A0AAV0R004_9ROSI</name>
<evidence type="ECO:0000313" key="2">
    <source>
        <dbReference type="Proteomes" id="UP001154282"/>
    </source>
</evidence>
<dbReference type="Proteomes" id="UP001154282">
    <property type="component" value="Unassembled WGS sequence"/>
</dbReference>
<protein>
    <submittedName>
        <fullName evidence="1">Uncharacterized protein</fullName>
    </submittedName>
</protein>
<proteinExistence type="predicted"/>
<accession>A0AAV0R004</accession>
<reference evidence="1" key="1">
    <citation type="submission" date="2022-08" db="EMBL/GenBank/DDBJ databases">
        <authorList>
            <person name="Gutierrez-Valencia J."/>
        </authorList>
    </citation>
    <scope>NUCLEOTIDE SEQUENCE</scope>
</reference>
<organism evidence="1 2">
    <name type="scientific">Linum tenue</name>
    <dbReference type="NCBI Taxonomy" id="586396"/>
    <lineage>
        <taxon>Eukaryota</taxon>
        <taxon>Viridiplantae</taxon>
        <taxon>Streptophyta</taxon>
        <taxon>Embryophyta</taxon>
        <taxon>Tracheophyta</taxon>
        <taxon>Spermatophyta</taxon>
        <taxon>Magnoliopsida</taxon>
        <taxon>eudicotyledons</taxon>
        <taxon>Gunneridae</taxon>
        <taxon>Pentapetalae</taxon>
        <taxon>rosids</taxon>
        <taxon>fabids</taxon>
        <taxon>Malpighiales</taxon>
        <taxon>Linaceae</taxon>
        <taxon>Linum</taxon>
    </lineage>
</organism>
<keyword evidence="2" id="KW-1185">Reference proteome</keyword>
<evidence type="ECO:0000313" key="1">
    <source>
        <dbReference type="EMBL" id="CAI0550491.1"/>
    </source>
</evidence>
<dbReference type="EMBL" id="CAMGYJ010000010">
    <property type="protein sequence ID" value="CAI0550491.1"/>
    <property type="molecule type" value="Genomic_DNA"/>
</dbReference>
<comment type="caution">
    <text evidence="1">The sequence shown here is derived from an EMBL/GenBank/DDBJ whole genome shotgun (WGS) entry which is preliminary data.</text>
</comment>
<sequence length="52" mass="6207">MLALCVAQILQLTQNWAINSMERQSCGFFSNQSCRSWRLLEWGRFQSLLWRV</sequence>
<dbReference type="AlphaFoldDB" id="A0AAV0R004"/>
<gene>
    <name evidence="1" type="ORF">LITE_LOCUS45564</name>
</gene>